<feature type="compositionally biased region" description="Basic and acidic residues" evidence="2">
    <location>
        <begin position="994"/>
        <end position="1020"/>
    </location>
</feature>
<name>A0ABD0WL00_UMBPY</name>
<feature type="region of interest" description="Disordered" evidence="2">
    <location>
        <begin position="1218"/>
        <end position="1262"/>
    </location>
</feature>
<dbReference type="EMBL" id="JAGEUA010000011">
    <property type="protein sequence ID" value="KAL0963253.1"/>
    <property type="molecule type" value="Genomic_DNA"/>
</dbReference>
<feature type="compositionally biased region" description="Polar residues" evidence="2">
    <location>
        <begin position="610"/>
        <end position="620"/>
    </location>
</feature>
<feature type="region of interest" description="Disordered" evidence="2">
    <location>
        <begin position="100"/>
        <end position="150"/>
    </location>
</feature>
<evidence type="ECO:0000256" key="2">
    <source>
        <dbReference type="SAM" id="MobiDB-lite"/>
    </source>
</evidence>
<feature type="compositionally biased region" description="Polar residues" evidence="2">
    <location>
        <begin position="125"/>
        <end position="150"/>
    </location>
</feature>
<feature type="region of interest" description="Disordered" evidence="2">
    <location>
        <begin position="460"/>
        <end position="660"/>
    </location>
</feature>
<reference evidence="4 5" key="1">
    <citation type="submission" date="2024-06" db="EMBL/GenBank/DDBJ databases">
        <authorList>
            <person name="Pan Q."/>
            <person name="Wen M."/>
            <person name="Jouanno E."/>
            <person name="Zahm M."/>
            <person name="Klopp C."/>
            <person name="Cabau C."/>
            <person name="Louis A."/>
            <person name="Berthelot C."/>
            <person name="Parey E."/>
            <person name="Roest Crollius H."/>
            <person name="Montfort J."/>
            <person name="Robinson-Rechavi M."/>
            <person name="Bouchez O."/>
            <person name="Lampietro C."/>
            <person name="Lopez Roques C."/>
            <person name="Donnadieu C."/>
            <person name="Postlethwait J."/>
            <person name="Bobe J."/>
            <person name="Verreycken H."/>
            <person name="Guiguen Y."/>
        </authorList>
    </citation>
    <scope>NUCLEOTIDE SEQUENCE [LARGE SCALE GENOMIC DNA]</scope>
    <source>
        <strain evidence="4">Up_M1</strain>
        <tissue evidence="4">Testis</tissue>
    </source>
</reference>
<feature type="region of interest" description="Disordered" evidence="2">
    <location>
        <begin position="1098"/>
        <end position="1148"/>
    </location>
</feature>
<keyword evidence="1" id="KW-0009">Actin-binding</keyword>
<feature type="region of interest" description="Disordered" evidence="2">
    <location>
        <begin position="703"/>
        <end position="733"/>
    </location>
</feature>
<feature type="region of interest" description="Disordered" evidence="2">
    <location>
        <begin position="247"/>
        <end position="312"/>
    </location>
</feature>
<dbReference type="InterPro" id="IPR014800">
    <property type="entry name" value="ASD1_dom"/>
</dbReference>
<feature type="compositionally biased region" description="Polar residues" evidence="2">
    <location>
        <begin position="460"/>
        <end position="473"/>
    </location>
</feature>
<feature type="compositionally biased region" description="Low complexity" evidence="2">
    <location>
        <begin position="259"/>
        <end position="270"/>
    </location>
</feature>
<evidence type="ECO:0000313" key="4">
    <source>
        <dbReference type="EMBL" id="KAL0963253.1"/>
    </source>
</evidence>
<feature type="compositionally biased region" description="Polar residues" evidence="2">
    <location>
        <begin position="1173"/>
        <end position="1184"/>
    </location>
</feature>
<dbReference type="PANTHER" id="PTHR15012:SF33">
    <property type="entry name" value="PROTEIN SHROOM3"/>
    <property type="match status" value="1"/>
</dbReference>
<feature type="region of interest" description="Disordered" evidence="2">
    <location>
        <begin position="64"/>
        <end position="84"/>
    </location>
</feature>
<feature type="compositionally biased region" description="Polar residues" evidence="2">
    <location>
        <begin position="1512"/>
        <end position="1524"/>
    </location>
</feature>
<comment type="caution">
    <text evidence="4">The sequence shown here is derived from an EMBL/GenBank/DDBJ whole genome shotgun (WGS) entry which is preliminary data.</text>
</comment>
<dbReference type="Proteomes" id="UP001557470">
    <property type="component" value="Unassembled WGS sequence"/>
</dbReference>
<feature type="region of interest" description="Disordered" evidence="2">
    <location>
        <begin position="1172"/>
        <end position="1202"/>
    </location>
</feature>
<feature type="compositionally biased region" description="Polar residues" evidence="2">
    <location>
        <begin position="539"/>
        <end position="548"/>
    </location>
</feature>
<feature type="compositionally biased region" description="Basic and acidic residues" evidence="2">
    <location>
        <begin position="1338"/>
        <end position="1350"/>
    </location>
</feature>
<protein>
    <recommendedName>
        <fullName evidence="3">ASD1 domain-containing protein</fullName>
    </recommendedName>
</protein>
<keyword evidence="5" id="KW-1185">Reference proteome</keyword>
<feature type="compositionally biased region" description="Low complexity" evidence="2">
    <location>
        <begin position="1121"/>
        <end position="1133"/>
    </location>
</feature>
<feature type="region of interest" description="Disordered" evidence="2">
    <location>
        <begin position="1360"/>
        <end position="1379"/>
    </location>
</feature>
<feature type="region of interest" description="Disordered" evidence="2">
    <location>
        <begin position="1408"/>
        <end position="1574"/>
    </location>
</feature>
<feature type="compositionally biased region" description="Basic and acidic residues" evidence="2">
    <location>
        <begin position="574"/>
        <end position="588"/>
    </location>
</feature>
<feature type="compositionally biased region" description="Polar residues" evidence="2">
    <location>
        <begin position="1427"/>
        <end position="1436"/>
    </location>
</feature>
<feature type="compositionally biased region" description="Basic and acidic residues" evidence="2">
    <location>
        <begin position="1098"/>
        <end position="1109"/>
    </location>
</feature>
<feature type="compositionally biased region" description="Polar residues" evidence="2">
    <location>
        <begin position="788"/>
        <end position="797"/>
    </location>
</feature>
<feature type="compositionally biased region" description="Polar residues" evidence="2">
    <location>
        <begin position="73"/>
        <end position="84"/>
    </location>
</feature>
<dbReference type="InterPro" id="IPR027685">
    <property type="entry name" value="Shroom_fam"/>
</dbReference>
<feature type="compositionally biased region" description="Basic and acidic residues" evidence="2">
    <location>
        <begin position="1478"/>
        <end position="1492"/>
    </location>
</feature>
<feature type="region of interest" description="Disordered" evidence="2">
    <location>
        <begin position="882"/>
        <end position="1020"/>
    </location>
</feature>
<feature type="compositionally biased region" description="Pro residues" evidence="2">
    <location>
        <begin position="1534"/>
        <end position="1544"/>
    </location>
</feature>
<feature type="compositionally biased region" description="Polar residues" evidence="2">
    <location>
        <begin position="521"/>
        <end position="531"/>
    </location>
</feature>
<feature type="compositionally biased region" description="Polar residues" evidence="2">
    <location>
        <begin position="591"/>
        <end position="602"/>
    </location>
</feature>
<dbReference type="PROSITE" id="PS51306">
    <property type="entry name" value="ASD1"/>
    <property type="match status" value="1"/>
</dbReference>
<feature type="domain" description="ASD1" evidence="3">
    <location>
        <begin position="862"/>
        <end position="1013"/>
    </location>
</feature>
<feature type="compositionally biased region" description="Pro residues" evidence="2">
    <location>
        <begin position="1455"/>
        <end position="1470"/>
    </location>
</feature>
<feature type="compositionally biased region" description="Basic and acidic residues" evidence="2">
    <location>
        <begin position="1437"/>
        <end position="1448"/>
    </location>
</feature>
<feature type="compositionally biased region" description="Low complexity" evidence="2">
    <location>
        <begin position="345"/>
        <end position="354"/>
    </location>
</feature>
<feature type="region of interest" description="Disordered" evidence="2">
    <location>
        <begin position="1302"/>
        <end position="1352"/>
    </location>
</feature>
<feature type="region of interest" description="Disordered" evidence="2">
    <location>
        <begin position="341"/>
        <end position="400"/>
    </location>
</feature>
<organism evidence="4 5">
    <name type="scientific">Umbra pygmaea</name>
    <name type="common">Eastern mudminnow</name>
    <dbReference type="NCBI Taxonomy" id="75934"/>
    <lineage>
        <taxon>Eukaryota</taxon>
        <taxon>Metazoa</taxon>
        <taxon>Chordata</taxon>
        <taxon>Craniata</taxon>
        <taxon>Vertebrata</taxon>
        <taxon>Euteleostomi</taxon>
        <taxon>Actinopterygii</taxon>
        <taxon>Neopterygii</taxon>
        <taxon>Teleostei</taxon>
        <taxon>Protacanthopterygii</taxon>
        <taxon>Esociformes</taxon>
        <taxon>Umbridae</taxon>
        <taxon>Umbra</taxon>
    </lineage>
</organism>
<proteinExistence type="predicted"/>
<evidence type="ECO:0000259" key="3">
    <source>
        <dbReference type="PROSITE" id="PS51306"/>
    </source>
</evidence>
<sequence length="1574" mass="170641">MELLGAFYRRKLRRKQNIRNVGLGTGPVGLGRSDGALCNSPSEPSVSSLATGLISKVLRLTRRSAPASRPHSWHSTKLSEGQSDPNMMQMAPGTMGPAWHQTYNSSASTTDLSGYDPGYLRKSPDQYSSRGSMESLGDQGQQAYSSSCHQLSASKSSNSIEHLHSKRDSAYSSFSTSSSIPECLAATPTFSKGRSYSMEIVPQRGGAVAEDIQHADIHYVRTVYDPQQGGPQEHEVSSAALLRNHEAGRVGPRGGGGASSHRVSSSSSVGSSGGVNYTNTSNRHSAGHIWGQSAGRSSNESLKGAPAPPMRSDSYAAIRNHERPNSWSSLEQVRSLRALHKGSWHHSSGSVASGSGKGSYGTEGQLHTVIEKSPESSPTTKPKQGQSIPPPPQTQQTSAQSGRLLLPQGIYPVPPLEPHYAQMPTSCPGSVFPSLARENSLGPGVSVDTGMVLENGYQSNASHTRVNSGSIQLKNHESVKPKSSTYPGQPIDRCGNRVGQGETQTNPGQYRPHFKDDVQAMYQSPSQQGQETDPDQQAYRPTSAQSIGQERRDPYTPVQPRGLPCYSQGSEYPPDSHRQGQSREEGRRTVLSHNQPQPQPDTTVFGKVCRSSSIPAQGTEHQVEQKTQRSKQQGNDQRSKSPVRHYSDPSPPHLQSGQKELEHPLTRLENALAEVQQWTSPEGSASSRSNYKRSLSVLEKVNHFEQGQGKPRCQSVSTSPGPPARPSQYHDKNVGYGAGMVDLRNMLERSSSPGGIHRTLSTRSHHGITGAHQGQTCTEQPPRGGYEQVQNSINPQHQRPDPQDTRPVSALQRSRSTFQLGGQEDNGHDSDRDQGFHLKDDLLDLLGTIQDTSFNRTYRDSIKDAQSKVLRSTSFRRKDLGVHRNPASVGTNHPPPVPTKHLSLERKAVPPKTSPKPCMVNTTVPGPPAANASNPYTPKQRHTIPNPVTSPSPHTPKQRHVITPEPESFSPPELPVASTAGPAVPTRIGGRKRLTAEQKKRSYSEPENMHEVGLESDPRRTAQHQQFMFLGTETSVADRRRIFEMAASRSLSSSSQPYQGLQGSAHGLAVSRPELRQLQQNALADYMERKRGWKTEWTEGAQQHRERPHSAYLQPFSDNQSVSSTSTSSLASLQEPPGPDTTLSGGRLCSTLPPGLQGFYPGRVTAPRIPAPTSVTSSCPTESVSDMLPEGEPHMSGLGRGKTGKAYETLRSQGISQWGNGAFDRAAPARSSGKSVSAEDLLERSEERPPPQHIRSRSSPSVEKLNQVSLLFGLHGDLRLFGNASTEPRLFTHSDNNSFVDIHRSERPVSSSKGRAPERQESDYPPYQDPSQSNASVMRRERQRYPDRQRALSASGLAASVGLPCPFSPPGTSPTTGLDWEASEHLSHATLDAIAFPTLLQRDAPRAETQLPPAPHQSQARYPWSRAGSSDTSSSEDTLKDFPLEREGSCSQAPPDVPKTPPLTTPPPLTPHIGIQPARDHTPTDMEKDMEQSHVITSTSSEDLDALCPERLSSSPAPSTQTVPSGPFAFPGPGLTPEPQPDITPEPVLSTSLPEPQEGPKDRGKPGARVPSPG</sequence>
<dbReference type="Pfam" id="PF08688">
    <property type="entry name" value="ASD1"/>
    <property type="match status" value="1"/>
</dbReference>
<dbReference type="PANTHER" id="PTHR15012">
    <property type="entry name" value="APICAL PROTEIN/SHROOM-RELATED"/>
    <property type="match status" value="1"/>
</dbReference>
<feature type="compositionally biased region" description="Basic and acidic residues" evidence="2">
    <location>
        <begin position="1241"/>
        <end position="1250"/>
    </location>
</feature>
<dbReference type="GO" id="GO:0003779">
    <property type="term" value="F:actin binding"/>
    <property type="evidence" value="ECO:0007669"/>
    <property type="project" value="UniProtKB-UniRule"/>
</dbReference>
<accession>A0ABD0WL00</accession>
<feature type="compositionally biased region" description="Polar residues" evidence="2">
    <location>
        <begin position="101"/>
        <end position="112"/>
    </location>
</feature>
<feature type="region of interest" description="Disordered" evidence="2">
    <location>
        <begin position="748"/>
        <end position="810"/>
    </location>
</feature>
<evidence type="ECO:0000256" key="1">
    <source>
        <dbReference type="PROSITE-ProRule" id="PRU00637"/>
    </source>
</evidence>
<evidence type="ECO:0000313" key="5">
    <source>
        <dbReference type="Proteomes" id="UP001557470"/>
    </source>
</evidence>
<gene>
    <name evidence="4" type="ORF">UPYG_G00351720</name>
</gene>